<reference evidence="1 2" key="1">
    <citation type="journal article" date="2021" name="Hortic Res">
        <title>High-quality reference genome and annotation aids understanding of berry development for evergreen blueberry (Vaccinium darrowii).</title>
        <authorList>
            <person name="Yu J."/>
            <person name="Hulse-Kemp A.M."/>
            <person name="Babiker E."/>
            <person name="Staton M."/>
        </authorList>
    </citation>
    <scope>NUCLEOTIDE SEQUENCE [LARGE SCALE GENOMIC DNA]</scope>
    <source>
        <strain evidence="2">cv. NJ 8807/NJ 8810</strain>
        <tissue evidence="1">Young leaf</tissue>
    </source>
</reference>
<evidence type="ECO:0000313" key="2">
    <source>
        <dbReference type="Proteomes" id="UP000828048"/>
    </source>
</evidence>
<organism evidence="1 2">
    <name type="scientific">Vaccinium darrowii</name>
    <dbReference type="NCBI Taxonomy" id="229202"/>
    <lineage>
        <taxon>Eukaryota</taxon>
        <taxon>Viridiplantae</taxon>
        <taxon>Streptophyta</taxon>
        <taxon>Embryophyta</taxon>
        <taxon>Tracheophyta</taxon>
        <taxon>Spermatophyta</taxon>
        <taxon>Magnoliopsida</taxon>
        <taxon>eudicotyledons</taxon>
        <taxon>Gunneridae</taxon>
        <taxon>Pentapetalae</taxon>
        <taxon>asterids</taxon>
        <taxon>Ericales</taxon>
        <taxon>Ericaceae</taxon>
        <taxon>Vaccinioideae</taxon>
        <taxon>Vaccinieae</taxon>
        <taxon>Vaccinium</taxon>
    </lineage>
</organism>
<proteinExistence type="predicted"/>
<dbReference type="EMBL" id="CM037162">
    <property type="protein sequence ID" value="KAH7863205.1"/>
    <property type="molecule type" value="Genomic_DNA"/>
</dbReference>
<gene>
    <name evidence="1" type="ORF">Vadar_014711</name>
</gene>
<evidence type="ECO:0000313" key="1">
    <source>
        <dbReference type="EMBL" id="KAH7863205.1"/>
    </source>
</evidence>
<dbReference type="Proteomes" id="UP000828048">
    <property type="component" value="Chromosome 12"/>
</dbReference>
<keyword evidence="2" id="KW-1185">Reference proteome</keyword>
<sequence length="488" mass="52554">MGEVASDYGVLGTQDGSKVRNTMRSAVGSHGTEFLFREFVKELKCNLPPNSSQHASTNLSPTTPAPQFTTFFWNSDDSAASPSLLKGLYHRRAYSDGNFQVAAGEDDGGIFGEALDGLFTPSLEEMGAEEDELVSGFLNKDNDGGGQLMDHEEESGGGGGGGGSGGGKKKKSLSVSGRATLPEELAEIWAEDPKRVKRILANRRSAARSKERKVRYMLELERKIQSLQSDSINLAAQIRIYERETRGLSTENVELKLRLQAMENQADLRDAINEALRHEVESLKIANAELRTPTEPSPLTSRRVPYSPTTASPSTLTPQPPTQYFSPLPSPSAVQPPTQYSSPLTSPPTVQLPVHYTTPLTSPSTVQLTVHYSPLTSPSTVQNVHFSPLTSPSLAQTVPFTQAASPSPSTSRATINFSPTPKPSVYAVAPLPPLHRSRSSIISRRLRQANVETPTQKNDSPSGSNKEQTIVTDEGAPVYSNGIGSASP</sequence>
<comment type="caution">
    <text evidence="1">The sequence shown here is derived from an EMBL/GenBank/DDBJ whole genome shotgun (WGS) entry which is preliminary data.</text>
</comment>
<name>A0ACB7ZC94_9ERIC</name>
<accession>A0ACB7ZC94</accession>
<protein>
    <submittedName>
        <fullName evidence="1">Uncharacterized protein</fullName>
    </submittedName>
</protein>